<dbReference type="GO" id="GO:0003676">
    <property type="term" value="F:nucleic acid binding"/>
    <property type="evidence" value="ECO:0007669"/>
    <property type="project" value="InterPro"/>
</dbReference>
<evidence type="ECO:0000313" key="3">
    <source>
        <dbReference type="Proteomes" id="UP000593576"/>
    </source>
</evidence>
<keyword evidence="3" id="KW-1185">Reference proteome</keyword>
<evidence type="ECO:0000313" key="2">
    <source>
        <dbReference type="EMBL" id="MBA0859434.1"/>
    </source>
</evidence>
<gene>
    <name evidence="2" type="ORF">Goshw_006823</name>
</gene>
<dbReference type="AlphaFoldDB" id="A0A7J9LL39"/>
<comment type="caution">
    <text evidence="2">The sequence shown here is derived from an EMBL/GenBank/DDBJ whole genome shotgun (WGS) entry which is preliminary data.</text>
</comment>
<protein>
    <recommendedName>
        <fullName evidence="1">RNase H type-1 domain-containing protein</fullName>
    </recommendedName>
</protein>
<sequence length="77" mass="8710">MGIGLRQVEVECDNALLVELLLVGGSVNSRIVELHLIHGIFNRKWKMRIRHVPRSQNAVVVHRARLAVFGLPSLMVF</sequence>
<reference evidence="2 3" key="1">
    <citation type="journal article" date="2019" name="Genome Biol. Evol.">
        <title>Insights into the evolution of the New World diploid cottons (Gossypium, subgenus Houzingenia) based on genome sequencing.</title>
        <authorList>
            <person name="Grover C.E."/>
            <person name="Arick M.A. 2nd"/>
            <person name="Thrash A."/>
            <person name="Conover J.L."/>
            <person name="Sanders W.S."/>
            <person name="Peterson D.G."/>
            <person name="Frelichowski J.E."/>
            <person name="Scheffler J.A."/>
            <person name="Scheffler B.E."/>
            <person name="Wendel J.F."/>
        </authorList>
    </citation>
    <scope>NUCLEOTIDE SEQUENCE [LARGE SCALE GENOMIC DNA]</scope>
    <source>
        <strain evidence="2">1</strain>
        <tissue evidence="2">Leaf</tissue>
    </source>
</reference>
<name>A0A7J9LL39_GOSSC</name>
<feature type="domain" description="RNase H type-1" evidence="1">
    <location>
        <begin position="4"/>
        <end position="64"/>
    </location>
</feature>
<accession>A0A7J9LL39</accession>
<dbReference type="Proteomes" id="UP000593576">
    <property type="component" value="Unassembled WGS sequence"/>
</dbReference>
<proteinExistence type="predicted"/>
<dbReference type="GO" id="GO:0004523">
    <property type="term" value="F:RNA-DNA hybrid ribonuclease activity"/>
    <property type="evidence" value="ECO:0007669"/>
    <property type="project" value="InterPro"/>
</dbReference>
<dbReference type="InterPro" id="IPR002156">
    <property type="entry name" value="RNaseH_domain"/>
</dbReference>
<organism evidence="2 3">
    <name type="scientific">Gossypium schwendimanii</name>
    <name type="common">Cotton</name>
    <dbReference type="NCBI Taxonomy" id="34291"/>
    <lineage>
        <taxon>Eukaryota</taxon>
        <taxon>Viridiplantae</taxon>
        <taxon>Streptophyta</taxon>
        <taxon>Embryophyta</taxon>
        <taxon>Tracheophyta</taxon>
        <taxon>Spermatophyta</taxon>
        <taxon>Magnoliopsida</taxon>
        <taxon>eudicotyledons</taxon>
        <taxon>Gunneridae</taxon>
        <taxon>Pentapetalae</taxon>
        <taxon>rosids</taxon>
        <taxon>malvids</taxon>
        <taxon>Malvales</taxon>
        <taxon>Malvaceae</taxon>
        <taxon>Malvoideae</taxon>
        <taxon>Gossypium</taxon>
    </lineage>
</organism>
<dbReference type="Pfam" id="PF13456">
    <property type="entry name" value="RVT_3"/>
    <property type="match status" value="1"/>
</dbReference>
<dbReference type="EMBL" id="JABFAF010000007">
    <property type="protein sequence ID" value="MBA0859434.1"/>
    <property type="molecule type" value="Genomic_DNA"/>
</dbReference>
<evidence type="ECO:0000259" key="1">
    <source>
        <dbReference type="Pfam" id="PF13456"/>
    </source>
</evidence>